<keyword evidence="6 7" id="KW-0472">Membrane</keyword>
<dbReference type="PANTHER" id="PTHR43414">
    <property type="entry name" value="MULTIDRUG RESISTANCE PROTEIN MDTG"/>
    <property type="match status" value="1"/>
</dbReference>
<dbReference type="GO" id="GO:0005886">
    <property type="term" value="C:plasma membrane"/>
    <property type="evidence" value="ECO:0007669"/>
    <property type="project" value="UniProtKB-SubCell"/>
</dbReference>
<dbReference type="RefSeq" id="WP_068167888.1">
    <property type="nucleotide sequence ID" value="NZ_AOGK01000033.1"/>
</dbReference>
<evidence type="ECO:0000256" key="6">
    <source>
        <dbReference type="ARBA" id="ARBA00023136"/>
    </source>
</evidence>
<dbReference type="EMBL" id="AOGK01000033">
    <property type="protein sequence ID" value="MDG5978241.1"/>
    <property type="molecule type" value="Genomic_DNA"/>
</dbReference>
<comment type="caution">
    <text evidence="9">The sequence shown here is derived from an EMBL/GenBank/DDBJ whole genome shotgun (WGS) entry which is preliminary data.</text>
</comment>
<evidence type="ECO:0000256" key="2">
    <source>
        <dbReference type="ARBA" id="ARBA00022448"/>
    </source>
</evidence>
<keyword evidence="3" id="KW-1003">Cell membrane</keyword>
<keyword evidence="2" id="KW-0813">Transport</keyword>
<dbReference type="Pfam" id="PF07690">
    <property type="entry name" value="MFS_1"/>
    <property type="match status" value="1"/>
</dbReference>
<dbReference type="InterPro" id="IPR036259">
    <property type="entry name" value="MFS_trans_sf"/>
</dbReference>
<feature type="transmembrane region" description="Helical" evidence="7">
    <location>
        <begin position="88"/>
        <end position="111"/>
    </location>
</feature>
<feature type="transmembrane region" description="Helical" evidence="7">
    <location>
        <begin position="258"/>
        <end position="278"/>
    </location>
</feature>
<organism evidence="9 10">
    <name type="scientific">Hydrogenophaga taeniospiralis CCUG 15921</name>
    <dbReference type="NCBI Taxonomy" id="1281780"/>
    <lineage>
        <taxon>Bacteria</taxon>
        <taxon>Pseudomonadati</taxon>
        <taxon>Pseudomonadota</taxon>
        <taxon>Betaproteobacteria</taxon>
        <taxon>Burkholderiales</taxon>
        <taxon>Comamonadaceae</taxon>
        <taxon>Hydrogenophaga</taxon>
    </lineage>
</organism>
<gene>
    <name evidence="9" type="ORF">H010_23526</name>
</gene>
<keyword evidence="4 7" id="KW-0812">Transmembrane</keyword>
<feature type="transmembrane region" description="Helical" evidence="7">
    <location>
        <begin position="316"/>
        <end position="339"/>
    </location>
</feature>
<sequence length="418" mass="43999">MSTEASSAPPADRGSERAIRLLFVIQLVSMGAMEMSGPFWPVHLRALVGSEGLFAFAAIAVYVGPMLGIMLTSAFWGRIGDRRGHKPMMIRALMGLALTQLALAFCTDVWAILALRFMQGACAGFIAPAQAYGVAVVSPLRRARLFAFLQVSTNVGSLGGAMAGGLILDTASFFWINTTAALLCASCALATWVLLPAATHSGPAPAAKSATTEPGRQAWRRAPIVGLLFIIGLLLMSRMLTQTTFSLYVRSVFGVDNWVAGLCYGLLALGFVVSAPRWARHFEGKSWPEVLPQVAVVAAACAVLTALAGFTHLVAVFVAIHFAWGLLLGATTPVLTALISTAAGPRHQGHVLGVAQSTGQFASITGIALGMGFTQVAGLEHIYAFVALFYAMVVVVVAVMRRRSRSAPAATAPEQLPS</sequence>
<evidence type="ECO:0000313" key="10">
    <source>
        <dbReference type="Proteomes" id="UP001152876"/>
    </source>
</evidence>
<feature type="transmembrane region" description="Helical" evidence="7">
    <location>
        <begin position="145"/>
        <end position="168"/>
    </location>
</feature>
<evidence type="ECO:0000256" key="1">
    <source>
        <dbReference type="ARBA" id="ARBA00004651"/>
    </source>
</evidence>
<dbReference type="InterPro" id="IPR011701">
    <property type="entry name" value="MFS"/>
</dbReference>
<feature type="transmembrane region" description="Helical" evidence="7">
    <location>
        <begin position="52"/>
        <end position="76"/>
    </location>
</feature>
<keyword evidence="10" id="KW-1185">Reference proteome</keyword>
<feature type="transmembrane region" description="Helical" evidence="7">
    <location>
        <begin position="218"/>
        <end position="238"/>
    </location>
</feature>
<evidence type="ECO:0000256" key="4">
    <source>
        <dbReference type="ARBA" id="ARBA00022692"/>
    </source>
</evidence>
<evidence type="ECO:0000259" key="8">
    <source>
        <dbReference type="PROSITE" id="PS50850"/>
    </source>
</evidence>
<accession>A0A9X4SHP8</accession>
<feature type="transmembrane region" description="Helical" evidence="7">
    <location>
        <begin position="117"/>
        <end position="138"/>
    </location>
</feature>
<feature type="transmembrane region" description="Helical" evidence="7">
    <location>
        <begin position="21"/>
        <end position="40"/>
    </location>
</feature>
<reference evidence="9" key="1">
    <citation type="submission" date="2013-01" db="EMBL/GenBank/DDBJ databases">
        <title>Genome draft of Hydrogenophaga taeniospiralis 2K1.</title>
        <authorList>
            <person name="Gomila M."/>
            <person name="Lalucat J."/>
        </authorList>
    </citation>
    <scope>NUCLEOTIDE SEQUENCE</scope>
    <source>
        <strain evidence="9">CCUG 15921</strain>
    </source>
</reference>
<name>A0A9X4SHP8_9BURK</name>
<proteinExistence type="predicted"/>
<dbReference type="AlphaFoldDB" id="A0A9X4SHP8"/>
<feature type="transmembrane region" description="Helical" evidence="7">
    <location>
        <begin position="174"/>
        <end position="197"/>
    </location>
</feature>
<dbReference type="PROSITE" id="PS50850">
    <property type="entry name" value="MFS"/>
    <property type="match status" value="1"/>
</dbReference>
<dbReference type="PANTHER" id="PTHR43414:SF1">
    <property type="entry name" value="PEPTIDE PERMEASE"/>
    <property type="match status" value="1"/>
</dbReference>
<feature type="transmembrane region" description="Helical" evidence="7">
    <location>
        <begin position="351"/>
        <end position="376"/>
    </location>
</feature>
<dbReference type="Gene3D" id="1.20.1250.20">
    <property type="entry name" value="MFS general substrate transporter like domains"/>
    <property type="match status" value="1"/>
</dbReference>
<dbReference type="GO" id="GO:0022857">
    <property type="term" value="F:transmembrane transporter activity"/>
    <property type="evidence" value="ECO:0007669"/>
    <property type="project" value="InterPro"/>
</dbReference>
<evidence type="ECO:0000256" key="7">
    <source>
        <dbReference type="SAM" id="Phobius"/>
    </source>
</evidence>
<evidence type="ECO:0000256" key="5">
    <source>
        <dbReference type="ARBA" id="ARBA00022989"/>
    </source>
</evidence>
<dbReference type="InterPro" id="IPR020846">
    <property type="entry name" value="MFS_dom"/>
</dbReference>
<evidence type="ECO:0000256" key="3">
    <source>
        <dbReference type="ARBA" id="ARBA00022475"/>
    </source>
</evidence>
<keyword evidence="5 7" id="KW-1133">Transmembrane helix</keyword>
<dbReference type="SUPFAM" id="SSF103473">
    <property type="entry name" value="MFS general substrate transporter"/>
    <property type="match status" value="1"/>
</dbReference>
<comment type="subcellular location">
    <subcellularLocation>
        <location evidence="1">Cell membrane</location>
        <topology evidence="1">Multi-pass membrane protein</topology>
    </subcellularLocation>
</comment>
<feature type="transmembrane region" description="Helical" evidence="7">
    <location>
        <begin position="290"/>
        <end position="310"/>
    </location>
</feature>
<feature type="transmembrane region" description="Helical" evidence="7">
    <location>
        <begin position="382"/>
        <end position="400"/>
    </location>
</feature>
<feature type="domain" description="Major facilitator superfamily (MFS) profile" evidence="8">
    <location>
        <begin position="15"/>
        <end position="405"/>
    </location>
</feature>
<dbReference type="Proteomes" id="UP001152876">
    <property type="component" value="Unassembled WGS sequence"/>
</dbReference>
<evidence type="ECO:0000313" key="9">
    <source>
        <dbReference type="EMBL" id="MDG5978241.1"/>
    </source>
</evidence>
<protein>
    <submittedName>
        <fullName evidence="9">Multidrug resistance protein B</fullName>
    </submittedName>
</protein>